<dbReference type="STRING" id="87229.A0A4Z1L2K8"/>
<feature type="compositionally biased region" description="Polar residues" evidence="3">
    <location>
        <begin position="334"/>
        <end position="345"/>
    </location>
</feature>
<feature type="transmembrane region" description="Helical" evidence="4">
    <location>
        <begin position="411"/>
        <end position="431"/>
    </location>
</feature>
<keyword evidence="4" id="KW-1133">Transmembrane helix</keyword>
<feature type="transmembrane region" description="Helical" evidence="4">
    <location>
        <begin position="772"/>
        <end position="794"/>
    </location>
</feature>
<sequence length="910" mass="100696">MSTSTDPIPSRSELVFWVTTITFIITSIFVVARLVSRFGILRKRTQDDWFIILSSIFAFGLTFSIDYATTKGLGKLDREIKEEWGPQLKKAEYAFTVLYNPCLMATKTSILIFYLRLSRNTQKLLRWASYITLLVTVLDGIVLTFVNAFQCSPVSGAWRTDTDAKCLSIITIYLASAPVNIITDLAILVLPIPVLTGMNLPQRQKAILVFTFSLGIFVTIVDVVRIYYLQQASNDFQTSVLAHSQLGAGYDFAYNASLAFMWSAVEVNVGIVCACIPTLKPLMKVILPAMLADRVSGRTGSHTRTADNLESASPPNGSQGQLATVDDHLPPGNNALTDSPLSPLSDTHPGGYREDMEQQELNMTEFLTAPSAFGLETLRRNSTARTANTTYFGFVNMRVPKSMMKTRGREAFKYCILVTILFFLWGFSYGLLNRLNREIAALANYSDGQTIGLSAAYFGGYVFGALTVGQWVLRHSGFKATFILGLCIYGTGTLMFWPSAVLTSYTGFILSSIVVGYGLSILETAANPFLALCGPMQYAEFRLMLAQSIQAVASLVSQTMAEKVFFNGVQIEGKKHLTLIDVQWAYLAIALFTVILALFFYYMPLPEASDADLQAQAELFEIYPSRKLPWTGTSIIYTTLTIGVIAQLCYVAAQECISEFFKPLLISFVPRTGSFKSFFTLNNDEDYLLLGHGLFAIGRFVFAPLCLVVPPRILLLIALVCVTIFSAFVFSINDISQSFLAASSLLVFFFEGPIFPLVFSLTIRGMGKHTKWASACVVASATGGSVFVFVLFGVRKIHTIQYSFVIPFVLFLMAFLYPVYLNFGGEGVRHQVDPKPVVMGGGVWSGSDENREAGHDSRGNESNRPDTPLRRLSRRVSVLVQKMSLTGRKCSTELPMVEHRETRGRKNSSE</sequence>
<evidence type="ECO:0000256" key="1">
    <source>
        <dbReference type="ARBA" id="ARBA00004429"/>
    </source>
</evidence>
<feature type="transmembrane region" description="Helical" evidence="4">
    <location>
        <begin position="127"/>
        <end position="149"/>
    </location>
</feature>
<protein>
    <recommendedName>
        <fullName evidence="5">Rhodopsin domain-containing protein</fullName>
    </recommendedName>
</protein>
<keyword evidence="4" id="KW-0812">Transmembrane</keyword>
<feature type="domain" description="Rhodopsin" evidence="5">
    <location>
        <begin position="32"/>
        <end position="284"/>
    </location>
</feature>
<dbReference type="InterPro" id="IPR050375">
    <property type="entry name" value="MFS_TsgA-like"/>
</dbReference>
<evidence type="ECO:0000256" key="4">
    <source>
        <dbReference type="SAM" id="Phobius"/>
    </source>
</evidence>
<dbReference type="PANTHER" id="PTHR43702">
    <property type="entry name" value="L-FUCOSE-PROTON SYMPORTER"/>
    <property type="match status" value="1"/>
</dbReference>
<feature type="region of interest" description="Disordered" evidence="3">
    <location>
        <begin position="843"/>
        <end position="868"/>
    </location>
</feature>
<feature type="transmembrane region" description="Helical" evidence="4">
    <location>
        <begin position="738"/>
        <end position="760"/>
    </location>
</feature>
<feature type="transmembrane region" description="Helical" evidence="4">
    <location>
        <begin position="93"/>
        <end position="115"/>
    </location>
</feature>
<dbReference type="InterPro" id="IPR049326">
    <property type="entry name" value="Rhodopsin_dom_fungi"/>
</dbReference>
<feature type="transmembrane region" description="Helical" evidence="4">
    <location>
        <begin position="14"/>
        <end position="36"/>
    </location>
</feature>
<feature type="transmembrane region" description="Helical" evidence="4">
    <location>
        <begin position="207"/>
        <end position="228"/>
    </location>
</feature>
<proteinExistence type="predicted"/>
<feature type="transmembrane region" description="Helical" evidence="4">
    <location>
        <begin position="584"/>
        <end position="603"/>
    </location>
</feature>
<dbReference type="GO" id="GO:0005886">
    <property type="term" value="C:plasma membrane"/>
    <property type="evidence" value="ECO:0007669"/>
    <property type="project" value="UniProtKB-SubCell"/>
</dbReference>
<keyword evidence="4" id="KW-0472">Membrane</keyword>
<dbReference type="Gene3D" id="1.20.1250.20">
    <property type="entry name" value="MFS general substrate transporter like domains"/>
    <property type="match status" value="2"/>
</dbReference>
<gene>
    <name evidence="6" type="ORF">BPOR_0042g00160</name>
</gene>
<feature type="transmembrane region" description="Helical" evidence="4">
    <location>
        <begin position="48"/>
        <end position="68"/>
    </location>
</feature>
<dbReference type="AlphaFoldDB" id="A0A4Z1L2K8"/>
<feature type="transmembrane region" description="Helical" evidence="4">
    <location>
        <begin position="480"/>
        <end position="497"/>
    </location>
</feature>
<organism evidence="6 7">
    <name type="scientific">Botrytis porri</name>
    <dbReference type="NCBI Taxonomy" id="87229"/>
    <lineage>
        <taxon>Eukaryota</taxon>
        <taxon>Fungi</taxon>
        <taxon>Dikarya</taxon>
        <taxon>Ascomycota</taxon>
        <taxon>Pezizomycotina</taxon>
        <taxon>Leotiomycetes</taxon>
        <taxon>Helotiales</taxon>
        <taxon>Sclerotiniaceae</taxon>
        <taxon>Botrytis</taxon>
    </lineage>
</organism>
<evidence type="ECO:0000256" key="2">
    <source>
        <dbReference type="ARBA" id="ARBA00022475"/>
    </source>
</evidence>
<feature type="transmembrane region" description="Helical" evidence="4">
    <location>
        <begin position="800"/>
        <end position="821"/>
    </location>
</feature>
<dbReference type="EMBL" id="PQXO01000042">
    <property type="protein sequence ID" value="TGO91030.1"/>
    <property type="molecule type" value="Genomic_DNA"/>
</dbReference>
<feature type="region of interest" description="Disordered" evidence="3">
    <location>
        <begin position="297"/>
        <end position="353"/>
    </location>
</feature>
<feature type="transmembrane region" description="Helical" evidence="4">
    <location>
        <begin position="451"/>
        <end position="473"/>
    </location>
</feature>
<evidence type="ECO:0000313" key="6">
    <source>
        <dbReference type="EMBL" id="TGO91030.1"/>
    </source>
</evidence>
<dbReference type="Proteomes" id="UP000297280">
    <property type="component" value="Unassembled WGS sequence"/>
</dbReference>
<keyword evidence="2" id="KW-1003">Cell membrane</keyword>
<evidence type="ECO:0000259" key="5">
    <source>
        <dbReference type="Pfam" id="PF20684"/>
    </source>
</evidence>
<accession>A0A4Z1L2K8</accession>
<keyword evidence="7" id="KW-1185">Reference proteome</keyword>
<dbReference type="PANTHER" id="PTHR43702:SF13">
    <property type="entry name" value="MONOSACCHARIDE TRANSPORTER, PUTATIVE (AFU_ORTHOLOGUE AFUA_4G06630)-RELATED"/>
    <property type="match status" value="1"/>
</dbReference>
<comment type="subcellular location">
    <subcellularLocation>
        <location evidence="1">Cell inner membrane</location>
        <topology evidence="1">Multi-pass membrane protein</topology>
    </subcellularLocation>
</comment>
<feature type="transmembrane region" description="Helical" evidence="4">
    <location>
        <begin position="687"/>
        <end position="706"/>
    </location>
</feature>
<feature type="transmembrane region" description="Helical" evidence="4">
    <location>
        <begin position="259"/>
        <end position="279"/>
    </location>
</feature>
<feature type="transmembrane region" description="Helical" evidence="4">
    <location>
        <begin position="634"/>
        <end position="653"/>
    </location>
</feature>
<feature type="compositionally biased region" description="Polar residues" evidence="3">
    <location>
        <begin position="298"/>
        <end position="322"/>
    </location>
</feature>
<evidence type="ECO:0000256" key="3">
    <source>
        <dbReference type="SAM" id="MobiDB-lite"/>
    </source>
</evidence>
<reference evidence="6 7" key="1">
    <citation type="submission" date="2017-12" db="EMBL/GenBank/DDBJ databases">
        <title>Comparative genomics of Botrytis spp.</title>
        <authorList>
            <person name="Valero-Jimenez C.A."/>
            <person name="Tapia P."/>
            <person name="Veloso J."/>
            <person name="Silva-Moreno E."/>
            <person name="Staats M."/>
            <person name="Valdes J.H."/>
            <person name="Van Kan J.A.L."/>
        </authorList>
    </citation>
    <scope>NUCLEOTIDE SEQUENCE [LARGE SCALE GENOMIC DNA]</scope>
    <source>
        <strain evidence="6 7">MUCL3349</strain>
    </source>
</reference>
<evidence type="ECO:0000313" key="7">
    <source>
        <dbReference type="Proteomes" id="UP000297280"/>
    </source>
</evidence>
<feature type="transmembrane region" description="Helical" evidence="4">
    <location>
        <begin position="169"/>
        <end position="195"/>
    </location>
</feature>
<feature type="region of interest" description="Disordered" evidence="3">
    <location>
        <begin position="889"/>
        <end position="910"/>
    </location>
</feature>
<feature type="transmembrane region" description="Helical" evidence="4">
    <location>
        <begin position="713"/>
        <end position="732"/>
    </location>
</feature>
<dbReference type="InterPro" id="IPR036259">
    <property type="entry name" value="MFS_trans_sf"/>
</dbReference>
<dbReference type="Pfam" id="PF20684">
    <property type="entry name" value="Fung_rhodopsin"/>
    <property type="match status" value="1"/>
</dbReference>
<comment type="caution">
    <text evidence="6">The sequence shown here is derived from an EMBL/GenBank/DDBJ whole genome shotgun (WGS) entry which is preliminary data.</text>
</comment>
<name>A0A4Z1L2K8_9HELO</name>
<feature type="compositionally biased region" description="Basic and acidic residues" evidence="3">
    <location>
        <begin position="848"/>
        <end position="868"/>
    </location>
</feature>
<dbReference type="SUPFAM" id="SSF103473">
    <property type="entry name" value="MFS general substrate transporter"/>
    <property type="match status" value="1"/>
</dbReference>